<keyword evidence="1" id="KW-0812">Transmembrane</keyword>
<feature type="transmembrane region" description="Helical" evidence="1">
    <location>
        <begin position="150"/>
        <end position="170"/>
    </location>
</feature>
<evidence type="ECO:0000256" key="1">
    <source>
        <dbReference type="SAM" id="Phobius"/>
    </source>
</evidence>
<gene>
    <name evidence="2" type="ORF">MANY_49900</name>
</gene>
<dbReference type="EMBL" id="AP022620">
    <property type="protein sequence ID" value="BBZ79653.1"/>
    <property type="molecule type" value="Genomic_DNA"/>
</dbReference>
<dbReference type="RefSeq" id="WP_163807014.1">
    <property type="nucleotide sequence ID" value="NZ_AP022620.1"/>
</dbReference>
<organism evidence="2 3">
    <name type="scientific">Mycolicibacterium anyangense</name>
    <dbReference type="NCBI Taxonomy" id="1431246"/>
    <lineage>
        <taxon>Bacteria</taxon>
        <taxon>Bacillati</taxon>
        <taxon>Actinomycetota</taxon>
        <taxon>Actinomycetes</taxon>
        <taxon>Mycobacteriales</taxon>
        <taxon>Mycobacteriaceae</taxon>
        <taxon>Mycolicibacterium</taxon>
    </lineage>
</organism>
<evidence type="ECO:0000313" key="2">
    <source>
        <dbReference type="EMBL" id="BBZ79653.1"/>
    </source>
</evidence>
<feature type="transmembrane region" description="Helical" evidence="1">
    <location>
        <begin position="228"/>
        <end position="251"/>
    </location>
</feature>
<dbReference type="KEGG" id="many:MANY_49900"/>
<protein>
    <submittedName>
        <fullName evidence="2">Uncharacterized protein</fullName>
    </submittedName>
</protein>
<feature type="transmembrane region" description="Helical" evidence="1">
    <location>
        <begin position="28"/>
        <end position="47"/>
    </location>
</feature>
<feature type="transmembrane region" description="Helical" evidence="1">
    <location>
        <begin position="124"/>
        <end position="143"/>
    </location>
</feature>
<sequence>MTATAATPPHIAEPPTPWLHGLRPVYRLVLRWVVIAALTVLAFHRSLESLLESTRAGSLNGYIWVVPMAGIMAAIGVARRERTELPIHDRQTDVIVGIIGLGVALMVHAVLLQRYATYFHLLRLDLLAMWFFVVSSSVVLFGLRPVTRFAWVWALLLAVFPLPYQITVIFLGGSRVAAGTGVLLIAAAATAIAVGRTRSRGVVGAIGSWAVGLVVLMGIALVRPSAPVFAYQMIPSVTAIAAVGLALYFLARRGTRKRVLDRRLEPLAAKDVWAGLPLVLAVAVALSLVVVPAATSAPTTWISSMTFGRPLTPPVGWHVTEQTEYDWVRRLYGRDSTLLRQAMVADTGNLKWDKFSRPRTVIVDSTNTWQPFSFNVYPANVLYDIASSRVSDPYPVGLGHEVTGFMLSVVDDRQLVTWNILTFQWRNKDSAQRVLIAAVDNHEAQAPFPEPNGALLPTLGTLFTVLLRGNAVTSNKDPEYKDAEMLTQFGRGLVDAALKGSETLR</sequence>
<evidence type="ECO:0000313" key="3">
    <source>
        <dbReference type="Proteomes" id="UP000467249"/>
    </source>
</evidence>
<keyword evidence="3" id="KW-1185">Reference proteome</keyword>
<proteinExistence type="predicted"/>
<dbReference type="Proteomes" id="UP000467249">
    <property type="component" value="Chromosome"/>
</dbReference>
<dbReference type="AlphaFoldDB" id="A0A6N4WGW7"/>
<feature type="transmembrane region" description="Helical" evidence="1">
    <location>
        <begin position="272"/>
        <end position="294"/>
    </location>
</feature>
<keyword evidence="1" id="KW-0472">Membrane</keyword>
<keyword evidence="1" id="KW-1133">Transmembrane helix</keyword>
<accession>A0A6N4WGW7</accession>
<feature type="transmembrane region" description="Helical" evidence="1">
    <location>
        <begin position="202"/>
        <end position="222"/>
    </location>
</feature>
<feature type="transmembrane region" description="Helical" evidence="1">
    <location>
        <begin position="176"/>
        <end position="195"/>
    </location>
</feature>
<name>A0A6N4WGW7_9MYCO</name>
<feature type="transmembrane region" description="Helical" evidence="1">
    <location>
        <begin position="94"/>
        <end position="112"/>
    </location>
</feature>
<reference evidence="2 3" key="1">
    <citation type="journal article" date="2019" name="Emerg. Microbes Infect.">
        <title>Comprehensive subspecies identification of 175 nontuberculous mycobacteria species based on 7547 genomic profiles.</title>
        <authorList>
            <person name="Matsumoto Y."/>
            <person name="Kinjo T."/>
            <person name="Motooka D."/>
            <person name="Nabeya D."/>
            <person name="Jung N."/>
            <person name="Uechi K."/>
            <person name="Horii T."/>
            <person name="Iida T."/>
            <person name="Fujita J."/>
            <person name="Nakamura S."/>
        </authorList>
    </citation>
    <scope>NUCLEOTIDE SEQUENCE [LARGE SCALE GENOMIC DNA]</scope>
    <source>
        <strain evidence="2 3">JCM 30275</strain>
    </source>
</reference>
<feature type="transmembrane region" description="Helical" evidence="1">
    <location>
        <begin position="59"/>
        <end position="78"/>
    </location>
</feature>